<sequence length="507" mass="56418">MSILSPRQQQELNRAIVQYIGKIISDNSENLEHGEKNGVLQHQDLVDKVANLLDVPTSSEDLTTNYLEKKWSTVLRLQRKIMDLTDEVSNLKTIIEAKHANGGSEISKDKINWLPTSVFKTFPTQTHQSVNTVAVHPYLPLIMAGCSDGTLSVWNIANDDPLIPEKSIRAHSRAVNRIRWLNSPVELSVKAGASNKLYIFASCSSDLSIKIWDGNSNSQIRILTGHDHTVSSIAFLPSKPSILYSVSRDKTTKIWDSTNGYCTRTFIGHSDWVRDLDVIAAKQKSLGDFILTCSNDQSVRLSHADSGTGLCLLVGHSHVIELVRFLPMHSNAHIDKYLKENSDRFPSMPPELVSAPIYDDVLGYKYCVSAGRDNIVKLWLMPPAVVRPNAHPLPAATNNSQGWHIADLTGHQSWVKTLQVHPNGRFIFSAGDDKSIRVWDLSTLATGGRVTEVKKLMKHEGFVNDINAAPLSEPKDTTNEDILQDIESRMRCVFVSGGTDNTVRLWS</sequence>
<dbReference type="EMBL" id="JASBWR010000068">
    <property type="protein sequence ID" value="KAJ9099662.1"/>
    <property type="molecule type" value="Genomic_DNA"/>
</dbReference>
<dbReference type="Proteomes" id="UP001241377">
    <property type="component" value="Unassembled WGS sequence"/>
</dbReference>
<gene>
    <name evidence="1" type="primary">PAC1</name>
    <name evidence="1" type="ORF">QFC19_005901</name>
</gene>
<evidence type="ECO:0000313" key="1">
    <source>
        <dbReference type="EMBL" id="KAJ9099662.1"/>
    </source>
</evidence>
<evidence type="ECO:0000313" key="2">
    <source>
        <dbReference type="Proteomes" id="UP001241377"/>
    </source>
</evidence>
<reference evidence="1" key="1">
    <citation type="submission" date="2023-04" db="EMBL/GenBank/DDBJ databases">
        <title>Draft Genome sequencing of Naganishia species isolated from polar environments using Oxford Nanopore Technology.</title>
        <authorList>
            <person name="Leo P."/>
            <person name="Venkateswaran K."/>
        </authorList>
    </citation>
    <scope>NUCLEOTIDE SEQUENCE</scope>
    <source>
        <strain evidence="1">MNA-CCFEE 5261</strain>
    </source>
</reference>
<proteinExistence type="predicted"/>
<name>A0ACC2VM96_9TREE</name>
<keyword evidence="2" id="KW-1185">Reference proteome</keyword>
<accession>A0ACC2VM96</accession>
<organism evidence="1 2">
    <name type="scientific">Naganishia cerealis</name>
    <dbReference type="NCBI Taxonomy" id="610337"/>
    <lineage>
        <taxon>Eukaryota</taxon>
        <taxon>Fungi</taxon>
        <taxon>Dikarya</taxon>
        <taxon>Basidiomycota</taxon>
        <taxon>Agaricomycotina</taxon>
        <taxon>Tremellomycetes</taxon>
        <taxon>Filobasidiales</taxon>
        <taxon>Filobasidiaceae</taxon>
        <taxon>Naganishia</taxon>
    </lineage>
</organism>
<comment type="caution">
    <text evidence="1">The sequence shown here is derived from an EMBL/GenBank/DDBJ whole genome shotgun (WGS) entry which is preliminary data.</text>
</comment>
<protein>
    <submittedName>
        <fullName evidence="1">Protein with putative role during mitosis</fullName>
    </submittedName>
</protein>